<feature type="region of interest" description="Disordered" evidence="14">
    <location>
        <begin position="1900"/>
        <end position="1921"/>
    </location>
</feature>
<evidence type="ECO:0000313" key="17">
    <source>
        <dbReference type="Ensembl" id="ENSCCRP00010117176.1"/>
    </source>
</evidence>
<dbReference type="InterPro" id="IPR037723">
    <property type="entry name" value="C2D_Ferlin"/>
</dbReference>
<evidence type="ECO:0000256" key="7">
    <source>
        <dbReference type="ARBA" id="ARBA00022723"/>
    </source>
</evidence>
<evidence type="ECO:0000256" key="10">
    <source>
        <dbReference type="ARBA" id="ARBA00022968"/>
    </source>
</evidence>
<dbReference type="SMART" id="SM01200">
    <property type="entry name" value="FerA"/>
    <property type="match status" value="1"/>
</dbReference>
<evidence type="ECO:0000259" key="16">
    <source>
        <dbReference type="PROSITE" id="PS50004"/>
    </source>
</evidence>
<keyword evidence="6 15" id="KW-0812">Transmembrane</keyword>
<dbReference type="Pfam" id="PF22901">
    <property type="entry name" value="dsrm_Ferlin"/>
    <property type="match status" value="1"/>
</dbReference>
<evidence type="ECO:0000256" key="12">
    <source>
        <dbReference type="ARBA" id="ARBA00023136"/>
    </source>
</evidence>
<dbReference type="Pfam" id="PF08150">
    <property type="entry name" value="FerB"/>
    <property type="match status" value="1"/>
</dbReference>
<dbReference type="Pfam" id="PF00168">
    <property type="entry name" value="C2"/>
    <property type="match status" value="7"/>
</dbReference>
<name>A0A8C1RLP6_CYPCA</name>
<dbReference type="GO" id="GO:0007009">
    <property type="term" value="P:plasma membrane organization"/>
    <property type="evidence" value="ECO:0007669"/>
    <property type="project" value="TreeGrafter"/>
</dbReference>
<dbReference type="InterPro" id="IPR037725">
    <property type="entry name" value="C2F_Ferlin"/>
</dbReference>
<keyword evidence="8" id="KW-0677">Repeat</keyword>
<evidence type="ECO:0000256" key="13">
    <source>
        <dbReference type="ARBA" id="ARBA00023329"/>
    </source>
</evidence>
<dbReference type="PANTHER" id="PTHR12546:SF55">
    <property type="entry name" value="MYOFERLIN"/>
    <property type="match status" value="1"/>
</dbReference>
<dbReference type="SMART" id="SM00693">
    <property type="entry name" value="DysFN"/>
    <property type="match status" value="2"/>
</dbReference>
<dbReference type="InterPro" id="IPR037724">
    <property type="entry name" value="C2E_Ferlin"/>
</dbReference>
<dbReference type="SMART" id="SM01202">
    <property type="entry name" value="FerI"/>
    <property type="match status" value="1"/>
</dbReference>
<dbReference type="InterPro" id="IPR000008">
    <property type="entry name" value="C2_dom"/>
</dbReference>
<reference evidence="17" key="1">
    <citation type="submission" date="2025-08" db="UniProtKB">
        <authorList>
            <consortium name="Ensembl"/>
        </authorList>
    </citation>
    <scope>IDENTIFICATION</scope>
</reference>
<evidence type="ECO:0000256" key="8">
    <source>
        <dbReference type="ARBA" id="ARBA00022737"/>
    </source>
</evidence>
<evidence type="ECO:0000256" key="9">
    <source>
        <dbReference type="ARBA" id="ARBA00022837"/>
    </source>
</evidence>
<dbReference type="CDD" id="cd08374">
    <property type="entry name" value="C2F_Ferlin"/>
    <property type="match status" value="1"/>
</dbReference>
<dbReference type="SMART" id="SM00239">
    <property type="entry name" value="C2"/>
    <property type="match status" value="7"/>
</dbReference>
<accession>A0A8C1RLP6</accession>
<evidence type="ECO:0000313" key="18">
    <source>
        <dbReference type="Proteomes" id="UP000694427"/>
    </source>
</evidence>
<dbReference type="SMART" id="SM00694">
    <property type="entry name" value="DysFC"/>
    <property type="match status" value="2"/>
</dbReference>
<dbReference type="InterPro" id="IPR035892">
    <property type="entry name" value="C2_domain_sf"/>
</dbReference>
<keyword evidence="18" id="KW-1185">Reference proteome</keyword>
<dbReference type="Pfam" id="PF08165">
    <property type="entry name" value="FerA"/>
    <property type="match status" value="1"/>
</dbReference>
<dbReference type="FunFam" id="2.60.40.150:FF:000009">
    <property type="entry name" value="dysferlin isoform X2"/>
    <property type="match status" value="1"/>
</dbReference>
<proteinExistence type="inferred from homology"/>
<keyword evidence="10" id="KW-0735">Signal-anchor</keyword>
<keyword evidence="4" id="KW-1003">Cell membrane</keyword>
<dbReference type="CDD" id="cd08373">
    <property type="entry name" value="C2A_Ferlin"/>
    <property type="match status" value="1"/>
</dbReference>
<keyword evidence="13" id="KW-0968">Cytoplasmic vesicle</keyword>
<keyword evidence="5" id="KW-0597">Phosphoprotein</keyword>
<evidence type="ECO:0000256" key="4">
    <source>
        <dbReference type="ARBA" id="ARBA00022475"/>
    </source>
</evidence>
<dbReference type="InterPro" id="IPR012561">
    <property type="entry name" value="Ferlin_B-domain"/>
</dbReference>
<comment type="similarity">
    <text evidence="3">Belongs to the ferlin family.</text>
</comment>
<dbReference type="InterPro" id="IPR037721">
    <property type="entry name" value="Ferlin"/>
</dbReference>
<evidence type="ECO:0000256" key="2">
    <source>
        <dbReference type="ARBA" id="ARBA00004483"/>
    </source>
</evidence>
<feature type="compositionally biased region" description="Basic residues" evidence="14">
    <location>
        <begin position="174"/>
        <end position="184"/>
    </location>
</feature>
<dbReference type="InterPro" id="IPR012560">
    <property type="entry name" value="Ferlin_A-domain"/>
</dbReference>
<evidence type="ECO:0000256" key="15">
    <source>
        <dbReference type="SAM" id="Phobius"/>
    </source>
</evidence>
<dbReference type="SMART" id="SM01201">
    <property type="entry name" value="FerB"/>
    <property type="match status" value="1"/>
</dbReference>
<protein>
    <submittedName>
        <fullName evidence="17">Myoferlin like</fullName>
    </submittedName>
</protein>
<evidence type="ECO:0000256" key="14">
    <source>
        <dbReference type="SAM" id="MobiDB-lite"/>
    </source>
</evidence>
<evidence type="ECO:0000256" key="5">
    <source>
        <dbReference type="ARBA" id="ARBA00022553"/>
    </source>
</evidence>
<dbReference type="InterPro" id="IPR037726">
    <property type="entry name" value="C2A_Ferlin"/>
</dbReference>
<dbReference type="CDD" id="cd04018">
    <property type="entry name" value="C2C_Ferlin"/>
    <property type="match status" value="1"/>
</dbReference>
<organism evidence="17 18">
    <name type="scientific">Cyprinus carpio</name>
    <name type="common">Common carp</name>
    <dbReference type="NCBI Taxonomy" id="7962"/>
    <lineage>
        <taxon>Eukaryota</taxon>
        <taxon>Metazoa</taxon>
        <taxon>Chordata</taxon>
        <taxon>Craniata</taxon>
        <taxon>Vertebrata</taxon>
        <taxon>Euteleostomi</taxon>
        <taxon>Actinopterygii</taxon>
        <taxon>Neopterygii</taxon>
        <taxon>Teleostei</taxon>
        <taxon>Ostariophysi</taxon>
        <taxon>Cypriniformes</taxon>
        <taxon>Cyprinidae</taxon>
        <taxon>Cyprininae</taxon>
        <taxon>Cyprinus</taxon>
    </lineage>
</organism>
<dbReference type="GO" id="GO:0046872">
    <property type="term" value="F:metal ion binding"/>
    <property type="evidence" value="ECO:0007669"/>
    <property type="project" value="UniProtKB-KW"/>
</dbReference>
<dbReference type="InterPro" id="IPR006614">
    <property type="entry name" value="Peroxin/Ferlin"/>
</dbReference>
<dbReference type="InterPro" id="IPR055072">
    <property type="entry name" value="Ferlin_DSRM"/>
</dbReference>
<dbReference type="CDD" id="cd04017">
    <property type="entry name" value="C2D_Ferlin"/>
    <property type="match status" value="1"/>
</dbReference>
<dbReference type="InterPro" id="IPR032362">
    <property type="entry name" value="Ferlin_C"/>
</dbReference>
<comment type="subcellular location">
    <subcellularLocation>
        <location evidence="1">Cell membrane</location>
        <topology evidence="1">Single-pass type II membrane protein</topology>
    </subcellularLocation>
    <subcellularLocation>
        <location evidence="2">Cytoplasmic vesicle membrane</location>
        <topology evidence="2">Single-pass type II membrane protein</topology>
    </subcellularLocation>
</comment>
<dbReference type="InterPro" id="IPR037722">
    <property type="entry name" value="C2C_Ferlin"/>
</dbReference>
<dbReference type="Pfam" id="PF08151">
    <property type="entry name" value="FerI"/>
    <property type="match status" value="1"/>
</dbReference>
<feature type="domain" description="C2" evidence="16">
    <location>
        <begin position="1463"/>
        <end position="1583"/>
    </location>
</feature>
<dbReference type="PROSITE" id="PS50004">
    <property type="entry name" value="C2"/>
    <property type="match status" value="6"/>
</dbReference>
<dbReference type="Pfam" id="PF16165">
    <property type="entry name" value="Ferlin_C"/>
    <property type="match status" value="1"/>
</dbReference>
<dbReference type="GO" id="GO:0030659">
    <property type="term" value="C:cytoplasmic vesicle membrane"/>
    <property type="evidence" value="ECO:0007669"/>
    <property type="project" value="UniProtKB-SubCell"/>
</dbReference>
<dbReference type="Proteomes" id="UP000694427">
    <property type="component" value="Unplaced"/>
</dbReference>
<feature type="transmembrane region" description="Helical" evidence="15">
    <location>
        <begin position="1951"/>
        <end position="1973"/>
    </location>
</feature>
<evidence type="ECO:0000256" key="1">
    <source>
        <dbReference type="ARBA" id="ARBA00004401"/>
    </source>
</evidence>
<keyword evidence="9" id="KW-0106">Calcium</keyword>
<evidence type="ECO:0000256" key="3">
    <source>
        <dbReference type="ARBA" id="ARBA00007561"/>
    </source>
</evidence>
<feature type="region of interest" description="Disordered" evidence="14">
    <location>
        <begin position="125"/>
        <end position="188"/>
    </location>
</feature>
<evidence type="ECO:0000256" key="11">
    <source>
        <dbReference type="ARBA" id="ARBA00022989"/>
    </source>
</evidence>
<dbReference type="SUPFAM" id="SSF49562">
    <property type="entry name" value="C2 domain (Calcium/lipid-binding domain, CaLB)"/>
    <property type="match status" value="7"/>
</dbReference>
<dbReference type="Gene3D" id="2.60.40.150">
    <property type="entry name" value="C2 domain"/>
    <property type="match status" value="6"/>
</dbReference>
<dbReference type="GO" id="GO:0005886">
    <property type="term" value="C:plasma membrane"/>
    <property type="evidence" value="ECO:0007669"/>
    <property type="project" value="UniProtKB-SubCell"/>
</dbReference>
<dbReference type="InterPro" id="IPR012968">
    <property type="entry name" value="FerIin_dom"/>
</dbReference>
<keyword evidence="12 15" id="KW-0472">Membrane</keyword>
<feature type="domain" description="C2" evidence="16">
    <location>
        <begin position="1"/>
        <end position="101"/>
    </location>
</feature>
<dbReference type="Ensembl" id="ENSCCRT00010130188.1">
    <property type="protein sequence ID" value="ENSCCRP00010117176.1"/>
    <property type="gene ID" value="ENSCCRG00010051206.1"/>
</dbReference>
<dbReference type="FunFam" id="2.60.40.150:FF:000026">
    <property type="entry name" value="dysferlin isoform X2"/>
    <property type="match status" value="1"/>
</dbReference>
<dbReference type="CDD" id="cd04037">
    <property type="entry name" value="C2E_Ferlin"/>
    <property type="match status" value="1"/>
</dbReference>
<feature type="domain" description="C2" evidence="16">
    <location>
        <begin position="1229"/>
        <end position="1353"/>
    </location>
</feature>
<dbReference type="PANTHER" id="PTHR12546">
    <property type="entry name" value="FER-1-LIKE"/>
    <property type="match status" value="1"/>
</dbReference>
<sequence>MLKVVVESAKGIPKKTLGIPDPIAGVIFKGEKKKTKAIDKELNPVWNEIIEFDLKGTPLDSSSFIDVVVKDYETIGKDKFIGSAKISLKELAAGQTRSLPSKNIPLINEKKQEIGATISLTIGYEPPASTVPNPNDQNMGDVGEEEKGVDSDEDAGDVVEPGAPGVSPSGQPKKMVRTTRKRQRTLANKPQDFQIRIRIIEGRQLPGNNIKPVVKVSVCGQTHRTRIRRGNNPFFDEVFWLLMCPSVSASSSLYTVPVLVICGVSLTGHAIMRKWLLLSDPDDSASGARGYLKVSMFIVGTGDEPPVEKREANEEQDDIESNLLLPAGVALRWATLSLKIYRAEDMPQMDDAFAQTVKNIFGGTDEKKNLVDPFLEVSFAGKKVCTKIVEKNANPEWNQLIHLDRLSRNDVIGTTNLNLTKIASSGGEIEAFDKSALGNFRLDTTESGVGFLPAFGPCYINLYGSPREFTGLPDPYEDLNYGKGEGVAYRGRVLIELSTQLDEKTDKKVEDIPNDDILVAQKYQRRRKYSLCAVFHSACMLQEPGEPIQFEVSIGNYGNKLDSTCKPLASTTQFSCAVFDGNQYYYLPWADSKPVVILTSFWEDISHRMDAVNIILYISDRLQSNIVSLKTALLAKVSDSRLAEIWLKLITQLIDDLSSYQLPNLEGKPNLTALDIQIKNLRDKTLASVKEAAIRMREEAVDVRATMPDIEDWLERLQQITEEPQNSMPDVIIWMLRGEKRVAYARIPANQVLYSTHSEQAIGKYCGRMQSIFMQYPMDKNKGLKIPVQLRVNMWMGLSAHEKNFNSFAEGTFSVYAEMYENQAQVFGKWGTTGLVGRHKFSDVTGKIKLKQERFMPPRSWEWEGDWLIDPERCLLTEADAGHSEFTDEVYQNETRFPGGEWKPAAEPFTDVNGEKAQKPQEIECPPGWIWEDDWNFDINRAVDEKGWEYGVTIPPDDKPRSWVAAEKMYHIHRRKRLVRPRRKISDTPTTEKKDIGDGWEYSSLIGWKFHRKERSSDTFRRRRWRRKMAPAERVGASAIFNLEGALGIDEDEKGSKKDTTKLFGANTPTVFCRFDKSFIYHLRVYVYQAKNLLPMDKDSFSDPYAHVSFLHVSKTTEIVKSSLNPTWDQTLIFDDIEIYGDPQSIAHNPPSVVLEVYDNDQVGKDEPMGRCTCPPVVKLNPATQLTPKLLWYPITMKGRNAGEMLVAAELLLKDKANDVNLPLVPPRRSENLYMVPQGIRPVVQLTAVEILTWGLRNMKAYQLAAVSSPSLIVECGGQTVQTAIIKNIKKNPNFPGSLLFLKVLLPKDEIYTPPIVLKVIDHRPFGRKPVVGQCTINSLEEFRCNPYIMAMMASAPRDVVIDMGDRMPSPSKQEEDTVDWWSKFYASINEHEKCGPYLQKGYDTLTVFNTELEAVPEFRGLTDFCTTFKLQRGKIEDEEEDPSVVGEFKGSFRVYPLSDDPNVSDPPRQFRELPESCPQECLVRIHIIRCLDLQPKDNNGMCDPYIKIALGKKIIDDRDHYKPNTLNPEFGRVFELSGYIPQDKDLKISIYDYDLLSADEKVGETVIDLENRLLSRFRSHCGIPKSYCVSGVNQWRDQLKPSQILQNLARLRGTPAPQIADDGSFLSFGGREYRLDELEANKTIHPHLGPPKERICLHVLRRQGLVPEHVETRTLYSTYQPTLSQGKVQMWVEIFPKSLGIPGPLCDITPRKPKKYFLRVIVWNTTEVILDETSITGENMSDIYVKGWMPGMEEDKQKTDVHYRSLDGDGNFNWRFVFGFDYLPAEQMCMVSRKEHFWNLDKTEFRIPPKLIIQIWDNDKFSLDDYLGTVELDMLHLIPPAKTPEKCSLSMLNQTGKNLTPTSLFSQKSVRGWWPCAMEEDGKKILAGKVEMTLEVVEEKEAEERPAGKGRDEPNMNPKLDLPNRPDTSFLWFTNPCKTMKFIIWRRYKWLFIGLIILILVLLFVGILLYSLPNYISMKIVKPF</sequence>
<feature type="domain" description="C2" evidence="16">
    <location>
        <begin position="1065"/>
        <end position="1193"/>
    </location>
</feature>
<keyword evidence="7" id="KW-0479">Metal-binding</keyword>
<feature type="domain" description="C2" evidence="16">
    <location>
        <begin position="315"/>
        <end position="459"/>
    </location>
</feature>
<feature type="domain" description="C2" evidence="16">
    <location>
        <begin position="1699"/>
        <end position="1849"/>
    </location>
</feature>
<evidence type="ECO:0000256" key="6">
    <source>
        <dbReference type="ARBA" id="ARBA00022692"/>
    </source>
</evidence>
<keyword evidence="11 15" id="KW-1133">Transmembrane helix</keyword>
<feature type="compositionally biased region" description="Basic and acidic residues" evidence="14">
    <location>
        <begin position="1900"/>
        <end position="1915"/>
    </location>
</feature>
<reference evidence="17" key="2">
    <citation type="submission" date="2025-09" db="UniProtKB">
        <authorList>
            <consortium name="Ensembl"/>
        </authorList>
    </citation>
    <scope>IDENTIFICATION</scope>
</reference>